<evidence type="ECO:0000313" key="1">
    <source>
        <dbReference type="EMBL" id="EJX05164.1"/>
    </source>
</evidence>
<sequence>MSNETTTFILDYAEVHHDFSLGDLFAYLQEKTGIKKSSLSWYLFKLVNENVLVRTGRGTYAKVMKQVFPPTDRGSEGGLRFVAIGFSVCEILCLSRGHHSPFATSPFIQPHHLRGNGQGLGRNRFQFLKDKNHDVYLRPDKNMIYRYVDMDSRVIFVKNLVSEAPLQEVSGVPMPTLEKLLVDILRDTDFFYLQGSESDRIIENAFNLYTINRNRLFRYADRRKVKKELSSILENLNIQ</sequence>
<dbReference type="InterPro" id="IPR046484">
    <property type="entry name" value="DUF6577"/>
</dbReference>
<organism evidence="1">
    <name type="scientific">gut metagenome</name>
    <dbReference type="NCBI Taxonomy" id="749906"/>
    <lineage>
        <taxon>unclassified sequences</taxon>
        <taxon>metagenomes</taxon>
        <taxon>organismal metagenomes</taxon>
    </lineage>
</organism>
<name>J9GE37_9ZZZZ</name>
<proteinExistence type="predicted"/>
<dbReference type="Pfam" id="PF20217">
    <property type="entry name" value="DUF6577"/>
    <property type="match status" value="1"/>
</dbReference>
<gene>
    <name evidence="1" type="ORF">EVA_06728</name>
</gene>
<reference evidence="1" key="1">
    <citation type="journal article" date="2012" name="PLoS ONE">
        <title>Gene sets for utilization of primary and secondary nutrition supplies in the distal gut of endangered iberian lynx.</title>
        <authorList>
            <person name="Alcaide M."/>
            <person name="Messina E."/>
            <person name="Richter M."/>
            <person name="Bargiela R."/>
            <person name="Peplies J."/>
            <person name="Huws S.A."/>
            <person name="Newbold C.J."/>
            <person name="Golyshin P.N."/>
            <person name="Simon M.A."/>
            <person name="Lopez G."/>
            <person name="Yakimov M.M."/>
            <person name="Ferrer M."/>
        </authorList>
    </citation>
    <scope>NUCLEOTIDE SEQUENCE</scope>
</reference>
<protein>
    <submittedName>
        <fullName evidence="1">Uncharacterized protein</fullName>
    </submittedName>
</protein>
<dbReference type="AlphaFoldDB" id="J9GE37"/>
<comment type="caution">
    <text evidence="1">The sequence shown here is derived from an EMBL/GenBank/DDBJ whole genome shotgun (WGS) entry which is preliminary data.</text>
</comment>
<accession>J9GE37</accession>
<dbReference type="EMBL" id="AMCI01001555">
    <property type="protein sequence ID" value="EJX05164.1"/>
    <property type="molecule type" value="Genomic_DNA"/>
</dbReference>